<feature type="transmembrane region" description="Helical" evidence="1">
    <location>
        <begin position="55"/>
        <end position="73"/>
    </location>
</feature>
<name>A0A4R5C630_9ACTN</name>
<dbReference type="RefSeq" id="WP_131890304.1">
    <property type="nucleotide sequence ID" value="NZ_SMKU01000022.1"/>
</dbReference>
<evidence type="ECO:0008006" key="4">
    <source>
        <dbReference type="Google" id="ProtNLM"/>
    </source>
</evidence>
<feature type="transmembrane region" description="Helical" evidence="1">
    <location>
        <begin position="28"/>
        <end position="49"/>
    </location>
</feature>
<keyword evidence="1" id="KW-0472">Membrane</keyword>
<dbReference type="Proteomes" id="UP000294513">
    <property type="component" value="Unassembled WGS sequence"/>
</dbReference>
<evidence type="ECO:0000313" key="2">
    <source>
        <dbReference type="EMBL" id="TDD94139.1"/>
    </source>
</evidence>
<protein>
    <recommendedName>
        <fullName evidence="4">PH domain-containing protein</fullName>
    </recommendedName>
</protein>
<dbReference type="OrthoDB" id="4201806at2"/>
<accession>A0A4R5C630</accession>
<sequence length="188" mass="20969">MAEPRPNSEPSSAPLHVRVRRTARLRPWALILLLLNLASLVVSGVLSNVATSVNWIWWLWLLGLAASGAFLAWRMVRLPRFYIGPEGIKYGHGRLQVAYNWSEIASVTIATRARFFGQRTTICLRPFDGLGPEVLFAQRLSRFSITPPFLDGATGWIVVCEIDQFSLPATHVREALATFAGQRMRPGA</sequence>
<evidence type="ECO:0000256" key="1">
    <source>
        <dbReference type="SAM" id="Phobius"/>
    </source>
</evidence>
<dbReference type="AlphaFoldDB" id="A0A4R5C630"/>
<evidence type="ECO:0000313" key="3">
    <source>
        <dbReference type="Proteomes" id="UP000294513"/>
    </source>
</evidence>
<dbReference type="EMBL" id="SMKU01000022">
    <property type="protein sequence ID" value="TDD94139.1"/>
    <property type="molecule type" value="Genomic_DNA"/>
</dbReference>
<keyword evidence="1" id="KW-1133">Transmembrane helix</keyword>
<proteinExistence type="predicted"/>
<comment type="caution">
    <text evidence="2">The sequence shown here is derived from an EMBL/GenBank/DDBJ whole genome shotgun (WGS) entry which is preliminary data.</text>
</comment>
<gene>
    <name evidence="2" type="ORF">E1298_07450</name>
</gene>
<organism evidence="2 3">
    <name type="scientific">Actinomadura rubrisoli</name>
    <dbReference type="NCBI Taxonomy" id="2530368"/>
    <lineage>
        <taxon>Bacteria</taxon>
        <taxon>Bacillati</taxon>
        <taxon>Actinomycetota</taxon>
        <taxon>Actinomycetes</taxon>
        <taxon>Streptosporangiales</taxon>
        <taxon>Thermomonosporaceae</taxon>
        <taxon>Actinomadura</taxon>
    </lineage>
</organism>
<keyword evidence="1" id="KW-0812">Transmembrane</keyword>
<reference evidence="2 3" key="1">
    <citation type="submission" date="2019-03" db="EMBL/GenBank/DDBJ databases">
        <title>Draft genome sequences of novel Actinobacteria.</title>
        <authorList>
            <person name="Sahin N."/>
            <person name="Ay H."/>
            <person name="Saygin H."/>
        </authorList>
    </citation>
    <scope>NUCLEOTIDE SEQUENCE [LARGE SCALE GENOMIC DNA]</scope>
    <source>
        <strain evidence="2 3">H3C3</strain>
    </source>
</reference>
<keyword evidence="3" id="KW-1185">Reference proteome</keyword>